<feature type="region of interest" description="Disordered" evidence="1">
    <location>
        <begin position="542"/>
        <end position="600"/>
    </location>
</feature>
<feature type="region of interest" description="Disordered" evidence="1">
    <location>
        <begin position="365"/>
        <end position="385"/>
    </location>
</feature>
<gene>
    <name evidence="2" type="ORF">Agabi119p4_6652</name>
</gene>
<dbReference type="EMBL" id="JABXXO010000009">
    <property type="protein sequence ID" value="KAF7770678.1"/>
    <property type="molecule type" value="Genomic_DNA"/>
</dbReference>
<accession>A0A8H7F063</accession>
<dbReference type="AlphaFoldDB" id="A0A8H7F063"/>
<feature type="region of interest" description="Disordered" evidence="1">
    <location>
        <begin position="118"/>
        <end position="143"/>
    </location>
</feature>
<feature type="compositionally biased region" description="Gly residues" evidence="1">
    <location>
        <begin position="773"/>
        <end position="783"/>
    </location>
</feature>
<feature type="compositionally biased region" description="Low complexity" evidence="1">
    <location>
        <begin position="542"/>
        <end position="559"/>
    </location>
</feature>
<feature type="compositionally biased region" description="Basic and acidic residues" evidence="1">
    <location>
        <begin position="572"/>
        <end position="600"/>
    </location>
</feature>
<feature type="region of interest" description="Disordered" evidence="1">
    <location>
        <begin position="194"/>
        <end position="263"/>
    </location>
</feature>
<evidence type="ECO:0000256" key="1">
    <source>
        <dbReference type="SAM" id="MobiDB-lite"/>
    </source>
</evidence>
<proteinExistence type="predicted"/>
<feature type="compositionally biased region" description="Basic residues" evidence="1">
    <location>
        <begin position="682"/>
        <end position="695"/>
    </location>
</feature>
<feature type="region of interest" description="Disordered" evidence="1">
    <location>
        <begin position="1"/>
        <end position="23"/>
    </location>
</feature>
<name>A0A8H7F063_AGABI</name>
<sequence length="935" mass="101749">MHETWFPFSAGRREKKSVPSSPKGTVLVLRHRDQPTHIITKGTSVIFSWLRCNHLPFCCTGEASSTLLLLFTTRETSLKGHRSGRFKPLPKRRRTSLLSNAATKTYVDSMYSLSSHVSGHHLGQPQPYHIPGSSGPSQSVQDSEFDWEPFLGLPEEALRVAYDLPMRGSLHINDERNGAMGDPHNEKQLLLPEHDLPPLMGSDSLPIAVTPPPSSDASTDEDSDSQARNEALNRLSLIPNHPPLTPEDSNGEEDPESEGTEGDLQERLFSSADTDRFLAQTDPLSTKMALHDYYHSMGLGLSEFDTNTDVARLGDVATGYTPPLPDTTMPLEGDLSRSNLTAAGGYVAVGVGRSQDEEITDGRGEYIDHSSQQSQGNTKKRKVPANVGNSPPHHHIHHYSSYRSAQGAYGTGTAGYGEVEKIEDDEEEREYNFGFGFGMDLGGGNLAVSGSDRDVESDVFGPLSGPAGGYQNFSSDDAILPPRHFHRKAKLSPATQAGLQRKELIRRRKKQLEAIMGPLSTGNNSWTLDHALSMNFPSFLSISSASSSPSDSPTTDSDPGVPFRTNTYLDGEGGKGDGDDERSGMGWGRGEDQRKEVKVRLSKRENMRVARVVALGLGRLGRHPDAAPFPAREFTFAVSSTISDRLVAIQEEVASLRNLFGTELARQTARVAKSNKGTPGKTGKKRAQQRARTIKSAKSGEQPAEFLEMPQRSGDASSRQQVQQQQPAVAAQNVSQTSAPKKGKKKKKRSTLANASNPHHLRNYVPSRLPHAAGGGGSTGGNHGPSNQAMNTSTLWPSALKFLSAELPPRRRKSASGGGQNGVQPLPQLVFPQEEWVCMFCEYKLFYGDDSKYRLAVRNRKKILRRRRRARERAAAAASGVNAAMKNAPAPSPTAEDTQVEDEEYDGPGYESVPSSTVNAHVDGTGRTRIREPGG</sequence>
<comment type="caution">
    <text evidence="2">The sequence shown here is derived from an EMBL/GenBank/DDBJ whole genome shotgun (WGS) entry which is preliminary data.</text>
</comment>
<feature type="region of interest" description="Disordered" evidence="1">
    <location>
        <begin position="874"/>
        <end position="935"/>
    </location>
</feature>
<organism evidence="2 3">
    <name type="scientific">Agaricus bisporus var. burnettii</name>
    <dbReference type="NCBI Taxonomy" id="192524"/>
    <lineage>
        <taxon>Eukaryota</taxon>
        <taxon>Fungi</taxon>
        <taxon>Dikarya</taxon>
        <taxon>Basidiomycota</taxon>
        <taxon>Agaricomycotina</taxon>
        <taxon>Agaricomycetes</taxon>
        <taxon>Agaricomycetidae</taxon>
        <taxon>Agaricales</taxon>
        <taxon>Agaricineae</taxon>
        <taxon>Agaricaceae</taxon>
        <taxon>Agaricus</taxon>
    </lineage>
</organism>
<protein>
    <submittedName>
        <fullName evidence="2">Uncharacterized protein</fullName>
    </submittedName>
</protein>
<feature type="compositionally biased region" description="Low complexity" evidence="1">
    <location>
        <begin position="716"/>
        <end position="736"/>
    </location>
</feature>
<evidence type="ECO:0000313" key="3">
    <source>
        <dbReference type="Proteomes" id="UP000629468"/>
    </source>
</evidence>
<reference evidence="2 3" key="1">
    <citation type="journal article" name="Sci. Rep.">
        <title>Telomere-to-telomere assembled and centromere annotated genomes of the two main subspecies of the button mushroom Agaricus bisporus reveal especially polymorphic chromosome ends.</title>
        <authorList>
            <person name="Sonnenberg A.S.M."/>
            <person name="Sedaghat-Telgerd N."/>
            <person name="Lavrijssen B."/>
            <person name="Ohm R.A."/>
            <person name="Hendrickx P.M."/>
            <person name="Scholtmeijer K."/>
            <person name="Baars J.J.P."/>
            <person name="van Peer A."/>
        </authorList>
    </citation>
    <scope>NUCLEOTIDE SEQUENCE [LARGE SCALE GENOMIC DNA]</scope>
    <source>
        <strain evidence="2 3">H119_p4</strain>
    </source>
</reference>
<evidence type="ECO:0000313" key="2">
    <source>
        <dbReference type="EMBL" id="KAF7770678.1"/>
    </source>
</evidence>
<feature type="compositionally biased region" description="Low complexity" evidence="1">
    <location>
        <begin position="875"/>
        <end position="888"/>
    </location>
</feature>
<dbReference type="Proteomes" id="UP000629468">
    <property type="component" value="Unassembled WGS sequence"/>
</dbReference>
<feature type="region of interest" description="Disordered" evidence="1">
    <location>
        <begin position="669"/>
        <end position="792"/>
    </location>
</feature>
<feature type="compositionally biased region" description="Acidic residues" evidence="1">
    <location>
        <begin position="249"/>
        <end position="263"/>
    </location>
</feature>
<feature type="compositionally biased region" description="Basic residues" evidence="1">
    <location>
        <begin position="741"/>
        <end position="750"/>
    </location>
</feature>
<feature type="compositionally biased region" description="Basic and acidic residues" evidence="1">
    <location>
        <begin position="924"/>
        <end position="935"/>
    </location>
</feature>